<dbReference type="AlphaFoldDB" id="A0A0M6YB54"/>
<organism evidence="1 2">
    <name type="scientific">Roseibium aggregatum</name>
    <dbReference type="NCBI Taxonomy" id="187304"/>
    <lineage>
        <taxon>Bacteria</taxon>
        <taxon>Pseudomonadati</taxon>
        <taxon>Pseudomonadota</taxon>
        <taxon>Alphaproteobacteria</taxon>
        <taxon>Hyphomicrobiales</taxon>
        <taxon>Stappiaceae</taxon>
        <taxon>Roseibium</taxon>
    </lineage>
</organism>
<name>A0A0M6YB54_9HYPH</name>
<dbReference type="OrthoDB" id="7679367at2"/>
<dbReference type="EMBL" id="CXST01000003">
    <property type="protein sequence ID" value="CTQ46477.1"/>
    <property type="molecule type" value="Genomic_DNA"/>
</dbReference>
<accession>A0A0M6YB54</accession>
<protein>
    <submittedName>
        <fullName evidence="1">Uncharacterized protein</fullName>
    </submittedName>
</protein>
<gene>
    <name evidence="1" type="ORF">LAL4801_04936</name>
</gene>
<reference evidence="2" key="1">
    <citation type="submission" date="2015-07" db="EMBL/GenBank/DDBJ databases">
        <authorList>
            <person name="Rodrigo-Torres Lidia"/>
            <person name="Arahal R.David."/>
        </authorList>
    </citation>
    <scope>NUCLEOTIDE SEQUENCE [LARGE SCALE GENOMIC DNA]</scope>
    <source>
        <strain evidence="2">CECT 4801</strain>
    </source>
</reference>
<proteinExistence type="predicted"/>
<keyword evidence="2" id="KW-1185">Reference proteome</keyword>
<evidence type="ECO:0000313" key="1">
    <source>
        <dbReference type="EMBL" id="CTQ46477.1"/>
    </source>
</evidence>
<sequence length="83" mass="9218">MAHSLFEPAPQPFTEKLWRRMRDFHLGFAQRKDVADVSSAQSDPALAQQATGLDARGRQQLLEAMLTAKPIAVPPRAAYKRSA</sequence>
<dbReference type="RefSeq" id="WP_055660280.1">
    <property type="nucleotide sequence ID" value="NZ_CXST01000003.1"/>
</dbReference>
<dbReference type="Proteomes" id="UP000048926">
    <property type="component" value="Unassembled WGS sequence"/>
</dbReference>
<evidence type="ECO:0000313" key="2">
    <source>
        <dbReference type="Proteomes" id="UP000048926"/>
    </source>
</evidence>